<dbReference type="Gene3D" id="3.90.550.50">
    <property type="match status" value="1"/>
</dbReference>
<evidence type="ECO:0000256" key="4">
    <source>
        <dbReference type="ARBA" id="ARBA00022968"/>
    </source>
</evidence>
<name>I0YYH7_COCSC</name>
<evidence type="ECO:0000256" key="5">
    <source>
        <dbReference type="ARBA" id="ARBA00022989"/>
    </source>
</evidence>
<reference evidence="9 10" key="1">
    <citation type="journal article" date="2012" name="Genome Biol.">
        <title>The genome of the polar eukaryotic microalga coccomyxa subellipsoidea reveals traits of cold adaptation.</title>
        <authorList>
            <person name="Blanc G."/>
            <person name="Agarkova I."/>
            <person name="Grimwood J."/>
            <person name="Kuo A."/>
            <person name="Brueggeman A."/>
            <person name="Dunigan D."/>
            <person name="Gurnon J."/>
            <person name="Ladunga I."/>
            <person name="Lindquist E."/>
            <person name="Lucas S."/>
            <person name="Pangilinan J."/>
            <person name="Proschold T."/>
            <person name="Salamov A."/>
            <person name="Schmutz J."/>
            <person name="Weeks D."/>
            <person name="Yamada T."/>
            <person name="Claverie J.M."/>
            <person name="Grigoriev I."/>
            <person name="Van Etten J."/>
            <person name="Lomsadze A."/>
            <person name="Borodovsky M."/>
        </authorList>
    </citation>
    <scope>NUCLEOTIDE SEQUENCE [LARGE SCALE GENOMIC DNA]</scope>
    <source>
        <strain evidence="9 10">C-169</strain>
    </source>
</reference>
<keyword evidence="3 8" id="KW-0812">Transmembrane</keyword>
<dbReference type="OrthoDB" id="515066at2759"/>
<evidence type="ECO:0000313" key="10">
    <source>
        <dbReference type="Proteomes" id="UP000007264"/>
    </source>
</evidence>
<evidence type="ECO:0000256" key="6">
    <source>
        <dbReference type="ARBA" id="ARBA00023136"/>
    </source>
</evidence>
<dbReference type="PANTHER" id="PTHR23033:SF50">
    <property type="entry name" value="HEXOSYLTRANSFERASE"/>
    <property type="match status" value="1"/>
</dbReference>
<keyword evidence="10" id="KW-1185">Reference proteome</keyword>
<feature type="region of interest" description="Disordered" evidence="7">
    <location>
        <begin position="60"/>
        <end position="102"/>
    </location>
</feature>
<dbReference type="InterPro" id="IPR026050">
    <property type="entry name" value="C1GALT1/C1GALT1_chp1"/>
</dbReference>
<feature type="region of interest" description="Disordered" evidence="7">
    <location>
        <begin position="455"/>
        <end position="517"/>
    </location>
</feature>
<comment type="similarity">
    <text evidence="2">Belongs to the glycosyltransferase 31 family. Beta3-Gal-T subfamily.</text>
</comment>
<evidence type="ECO:0000313" key="9">
    <source>
        <dbReference type="EMBL" id="EIE23446.1"/>
    </source>
</evidence>
<evidence type="ECO:0000256" key="3">
    <source>
        <dbReference type="ARBA" id="ARBA00022692"/>
    </source>
</evidence>
<dbReference type="GO" id="GO:0016020">
    <property type="term" value="C:membrane"/>
    <property type="evidence" value="ECO:0007669"/>
    <property type="project" value="UniProtKB-SubCell"/>
</dbReference>
<organism evidence="9 10">
    <name type="scientific">Coccomyxa subellipsoidea (strain C-169)</name>
    <name type="common">Green microalga</name>
    <dbReference type="NCBI Taxonomy" id="574566"/>
    <lineage>
        <taxon>Eukaryota</taxon>
        <taxon>Viridiplantae</taxon>
        <taxon>Chlorophyta</taxon>
        <taxon>core chlorophytes</taxon>
        <taxon>Trebouxiophyceae</taxon>
        <taxon>Trebouxiophyceae incertae sedis</taxon>
        <taxon>Coccomyxaceae</taxon>
        <taxon>Coccomyxa</taxon>
        <taxon>Coccomyxa subellipsoidea</taxon>
    </lineage>
</organism>
<dbReference type="PANTHER" id="PTHR23033">
    <property type="entry name" value="BETA1,3-GALACTOSYLTRANSFERASE"/>
    <property type="match status" value="1"/>
</dbReference>
<dbReference type="AlphaFoldDB" id="I0YYH7"/>
<dbReference type="Proteomes" id="UP000007264">
    <property type="component" value="Unassembled WGS sequence"/>
</dbReference>
<keyword evidence="6 8" id="KW-0472">Membrane</keyword>
<keyword evidence="4" id="KW-0735">Signal-anchor</keyword>
<evidence type="ECO:0000256" key="2">
    <source>
        <dbReference type="ARBA" id="ARBA00006462"/>
    </source>
</evidence>
<dbReference type="EMBL" id="AGSI01000007">
    <property type="protein sequence ID" value="EIE23446.1"/>
    <property type="molecule type" value="Genomic_DNA"/>
</dbReference>
<comment type="subcellular location">
    <subcellularLocation>
        <location evidence="1">Membrane</location>
        <topology evidence="1">Single-pass type II membrane protein</topology>
    </subcellularLocation>
</comment>
<protein>
    <submittedName>
        <fullName evidence="9">Uncharacterized protein</fullName>
    </submittedName>
</protein>
<evidence type="ECO:0000256" key="8">
    <source>
        <dbReference type="SAM" id="Phobius"/>
    </source>
</evidence>
<gene>
    <name evidence="9" type="ORF">COCSUDRAFT_47296</name>
</gene>
<sequence>MQHRGQGLGTKKTILRVIILCAASVIFTRVYVAHITRSAASSQAATSADLAGLRASLHEEQPSLQQTATQRGSSRISPTDRAYSGQAARSEEGRADGGGDVPKQQAEVLRQEAARPKIGQHDDFVVVLSVDHDKHELLQATEQLWQGMRLFVVSNTSSRLQPMPASIEHWAVYDADKPARSYSETATQNALGPFLAHSSLGSTFKWAFFGTLNAHTAFFPEAAARAVQGLDPETPYFLTDNMWYADSNFGGAFHPHPKVPACLPCSYAQNTSELDFPMPKMCPCKPADLCAADTIGLFPGSADGICGIPNSPLLPDPISKKAIPIKVSRHLGNLLSAAVGSCKGLCQLELDRVVSLHLNSGSLDTNNCTADTAQLFGAILSFLKNLKAQTAPESRSGPDQLREPVAVTSAIRTEVGAAEGVASQLLQELAGAAALISARKGSQARRTFKREHLTRTWGRQPPPTPVNPPTSLRGDPATYGSNANRGVQGQKRWSWWGDPEQLPARKQKNRRQFLREEEEPALRAEDFVVAIATHKAREPILAAGRPSRQGAQTFYATNHEGPRANDSVTFGENWGYYPDAEPLRSFFAGDPRAAIVPFLAYKDLNDTFKWLFYGDDDTVFFLEGAMNVVKDLDPNMPYFLTDNMWFSREMGKGSYHPHQGAPQCTPCGYSKDTSGLPYSLPPGCPCRVEELCRADNSGVLNKPPKACGVPRVPARTYSMHGGAGALISVGLLRSVSYDHMHRCVHGAYSSGGDAFITECLWEAGYGMTNPDPLWHPRNLSMFDPCPAGPHPDDDILPKAAHTLGNLLSAAARTCHGLCKLEVEHTVALHLRSRRVGSDEAVYQVTDLFSTLLARLAHREVHIDLQLRAGHRHAAIEAHIDTAVSVLRATSLASLGDIEGESPELRAMLSSAGTGAARVVARKLLDTVVREARDWELELEARKRQAEGPAPQTALNEKDAGCHEAAHLCNKPDRPTWR</sequence>
<proteinExistence type="inferred from homology"/>
<evidence type="ECO:0000256" key="7">
    <source>
        <dbReference type="SAM" id="MobiDB-lite"/>
    </source>
</evidence>
<feature type="compositionally biased region" description="Polar residues" evidence="7">
    <location>
        <begin position="62"/>
        <end position="77"/>
    </location>
</feature>
<comment type="caution">
    <text evidence="9">The sequence shown here is derived from an EMBL/GenBank/DDBJ whole genome shotgun (WGS) entry which is preliminary data.</text>
</comment>
<dbReference type="GeneID" id="17041438"/>
<keyword evidence="5 8" id="KW-1133">Transmembrane helix</keyword>
<accession>I0YYH7</accession>
<dbReference type="RefSeq" id="XP_005647990.1">
    <property type="nucleotide sequence ID" value="XM_005647933.1"/>
</dbReference>
<dbReference type="KEGG" id="csl:COCSUDRAFT_47296"/>
<evidence type="ECO:0000256" key="1">
    <source>
        <dbReference type="ARBA" id="ARBA00004606"/>
    </source>
</evidence>
<feature type="transmembrane region" description="Helical" evidence="8">
    <location>
        <begin position="14"/>
        <end position="32"/>
    </location>
</feature>